<dbReference type="Proteomes" id="UP000031036">
    <property type="component" value="Unassembled WGS sequence"/>
</dbReference>
<organism evidence="1 2">
    <name type="scientific">Toxocara canis</name>
    <name type="common">Canine roundworm</name>
    <dbReference type="NCBI Taxonomy" id="6265"/>
    <lineage>
        <taxon>Eukaryota</taxon>
        <taxon>Metazoa</taxon>
        <taxon>Ecdysozoa</taxon>
        <taxon>Nematoda</taxon>
        <taxon>Chromadorea</taxon>
        <taxon>Rhabditida</taxon>
        <taxon>Spirurina</taxon>
        <taxon>Ascaridomorpha</taxon>
        <taxon>Ascaridoidea</taxon>
        <taxon>Toxocaridae</taxon>
        <taxon>Toxocara</taxon>
    </lineage>
</organism>
<name>A0A0B2V8G9_TOXCA</name>
<sequence>MNELALRSLEALSSSAIKCDFHFLGLLQSSAWSLSIAPHLVQPLKEIEEKYKGLLENFEERIANSPHPTLTKPMAEEEG</sequence>
<comment type="caution">
    <text evidence="1">The sequence shown here is derived from an EMBL/GenBank/DDBJ whole genome shotgun (WGS) entry which is preliminary data.</text>
</comment>
<dbReference type="AlphaFoldDB" id="A0A0B2V8G9"/>
<accession>A0A0B2V8G9</accession>
<proteinExistence type="predicted"/>
<dbReference type="EMBL" id="JPKZ01002233">
    <property type="protein sequence ID" value="KHN77767.1"/>
    <property type="molecule type" value="Genomic_DNA"/>
</dbReference>
<reference evidence="1 2" key="1">
    <citation type="submission" date="2014-11" db="EMBL/GenBank/DDBJ databases">
        <title>Genetic blueprint of the zoonotic pathogen Toxocara canis.</title>
        <authorList>
            <person name="Zhu X.-Q."/>
            <person name="Korhonen P.K."/>
            <person name="Cai H."/>
            <person name="Young N.D."/>
            <person name="Nejsum P."/>
            <person name="von Samson-Himmelstjerna G."/>
            <person name="Boag P.R."/>
            <person name="Tan P."/>
            <person name="Li Q."/>
            <person name="Min J."/>
            <person name="Yang Y."/>
            <person name="Wang X."/>
            <person name="Fang X."/>
            <person name="Hall R.S."/>
            <person name="Hofmann A."/>
            <person name="Sternberg P.W."/>
            <person name="Jex A.R."/>
            <person name="Gasser R.B."/>
        </authorList>
    </citation>
    <scope>NUCLEOTIDE SEQUENCE [LARGE SCALE GENOMIC DNA]</scope>
    <source>
        <strain evidence="1">PN_DK_2014</strain>
    </source>
</reference>
<evidence type="ECO:0000313" key="2">
    <source>
        <dbReference type="Proteomes" id="UP000031036"/>
    </source>
</evidence>
<protein>
    <submittedName>
        <fullName evidence="1">Uncharacterized protein</fullName>
    </submittedName>
</protein>
<keyword evidence="2" id="KW-1185">Reference proteome</keyword>
<gene>
    <name evidence="1" type="ORF">Tcan_14493</name>
</gene>
<evidence type="ECO:0000313" key="1">
    <source>
        <dbReference type="EMBL" id="KHN77767.1"/>
    </source>
</evidence>